<evidence type="ECO:0000313" key="8">
    <source>
        <dbReference type="Proteomes" id="UP000256388"/>
    </source>
</evidence>
<feature type="transmembrane region" description="Helical" evidence="6">
    <location>
        <begin position="93"/>
        <end position="118"/>
    </location>
</feature>
<evidence type="ECO:0000256" key="6">
    <source>
        <dbReference type="SAM" id="Phobius"/>
    </source>
</evidence>
<proteinExistence type="predicted"/>
<feature type="transmembrane region" description="Helical" evidence="6">
    <location>
        <begin position="12"/>
        <end position="34"/>
    </location>
</feature>
<accession>A0A347ZQ03</accession>
<feature type="transmembrane region" description="Helical" evidence="6">
    <location>
        <begin position="293"/>
        <end position="313"/>
    </location>
</feature>
<feature type="transmembrane region" description="Helical" evidence="6">
    <location>
        <begin position="161"/>
        <end position="182"/>
    </location>
</feature>
<keyword evidence="5 6" id="KW-0472">Membrane</keyword>
<sequence>MKNKIIKILSNRVFFLLILLVVVMIVMSIISPYFLNVNSLITMARFGAVLALVGLGQSLVILAGGAGIDLSVGSMISLAGVMFGFMVNAGMNVWLAAALTVLVGGILGSVNGITVALWGLPPLIGTLGTMYAYGALALVMTNGVPLSGFPESFSFLANGKVFGLPSQIILVVLPAFLILFFIMQKTNFGRWIYLVGVNENAAQFSGIQVKRVRFVLYVISGILAGLGAIIMSSWLMAARPDTGSGMDMRSITVAVLGGIDIYGGVGNLVGTILAVIIVTMIATGLQLANINTIWQLAVLGVILLGAVSLNQVFVSKTK</sequence>
<comment type="subcellular location">
    <subcellularLocation>
        <location evidence="1">Cell membrane</location>
        <topology evidence="1">Multi-pass membrane protein</topology>
    </subcellularLocation>
</comment>
<dbReference type="Proteomes" id="UP000256388">
    <property type="component" value="Unassembled WGS sequence"/>
</dbReference>
<evidence type="ECO:0000256" key="5">
    <source>
        <dbReference type="ARBA" id="ARBA00023136"/>
    </source>
</evidence>
<evidence type="ECO:0000313" key="7">
    <source>
        <dbReference type="EMBL" id="REG06287.1"/>
    </source>
</evidence>
<dbReference type="CDD" id="cd06579">
    <property type="entry name" value="TM_PBP1_transp_AraH_like"/>
    <property type="match status" value="1"/>
</dbReference>
<dbReference type="GO" id="GO:0005886">
    <property type="term" value="C:plasma membrane"/>
    <property type="evidence" value="ECO:0007669"/>
    <property type="project" value="UniProtKB-SubCell"/>
</dbReference>
<protein>
    <submittedName>
        <fullName evidence="7">Ribose transport system permease protein/rhamnose transport system permease protein</fullName>
    </submittedName>
</protein>
<dbReference type="OrthoDB" id="9808136at2"/>
<feature type="transmembrane region" description="Helical" evidence="6">
    <location>
        <begin position="130"/>
        <end position="149"/>
    </location>
</feature>
<gene>
    <name evidence="7" type="ORF">DFR64_2720</name>
</gene>
<evidence type="ECO:0000256" key="4">
    <source>
        <dbReference type="ARBA" id="ARBA00022989"/>
    </source>
</evidence>
<dbReference type="AlphaFoldDB" id="A0A347ZQ03"/>
<name>A0A347ZQ03_9CHLR</name>
<dbReference type="PANTHER" id="PTHR32196">
    <property type="entry name" value="ABC TRANSPORTER PERMEASE PROTEIN YPHD-RELATED-RELATED"/>
    <property type="match status" value="1"/>
</dbReference>
<dbReference type="Pfam" id="PF02653">
    <property type="entry name" value="BPD_transp_2"/>
    <property type="match status" value="1"/>
</dbReference>
<dbReference type="InterPro" id="IPR001851">
    <property type="entry name" value="ABC_transp_permease"/>
</dbReference>
<evidence type="ECO:0000256" key="3">
    <source>
        <dbReference type="ARBA" id="ARBA00022692"/>
    </source>
</evidence>
<organism evidence="7 8">
    <name type="scientific">Pelolinea submarina</name>
    <dbReference type="NCBI Taxonomy" id="913107"/>
    <lineage>
        <taxon>Bacteria</taxon>
        <taxon>Bacillati</taxon>
        <taxon>Chloroflexota</taxon>
        <taxon>Anaerolineae</taxon>
        <taxon>Anaerolineales</taxon>
        <taxon>Anaerolineaceae</taxon>
        <taxon>Pelolinea</taxon>
    </lineage>
</organism>
<keyword evidence="4 6" id="KW-1133">Transmembrane helix</keyword>
<feature type="transmembrane region" description="Helical" evidence="6">
    <location>
        <begin position="70"/>
        <end position="87"/>
    </location>
</feature>
<evidence type="ECO:0000256" key="2">
    <source>
        <dbReference type="ARBA" id="ARBA00022475"/>
    </source>
</evidence>
<feature type="transmembrane region" description="Helical" evidence="6">
    <location>
        <begin position="214"/>
        <end position="235"/>
    </location>
</feature>
<dbReference type="RefSeq" id="WP_116225983.1">
    <property type="nucleotide sequence ID" value="NZ_AP018437.1"/>
</dbReference>
<keyword evidence="3 6" id="KW-0812">Transmembrane</keyword>
<evidence type="ECO:0000256" key="1">
    <source>
        <dbReference type="ARBA" id="ARBA00004651"/>
    </source>
</evidence>
<keyword evidence="2" id="KW-1003">Cell membrane</keyword>
<dbReference type="EMBL" id="QUMS01000004">
    <property type="protein sequence ID" value="REG06287.1"/>
    <property type="molecule type" value="Genomic_DNA"/>
</dbReference>
<comment type="caution">
    <text evidence="7">The sequence shown here is derived from an EMBL/GenBank/DDBJ whole genome shotgun (WGS) entry which is preliminary data.</text>
</comment>
<feature type="transmembrane region" description="Helical" evidence="6">
    <location>
        <begin position="255"/>
        <end position="281"/>
    </location>
</feature>
<keyword evidence="8" id="KW-1185">Reference proteome</keyword>
<reference evidence="7 8" key="1">
    <citation type="submission" date="2018-08" db="EMBL/GenBank/DDBJ databases">
        <title>Genomic Encyclopedia of Type Strains, Phase IV (KMG-IV): sequencing the most valuable type-strain genomes for metagenomic binning, comparative biology and taxonomic classification.</title>
        <authorList>
            <person name="Goeker M."/>
        </authorList>
    </citation>
    <scope>NUCLEOTIDE SEQUENCE [LARGE SCALE GENOMIC DNA]</scope>
    <source>
        <strain evidence="7 8">DSM 23923</strain>
    </source>
</reference>
<dbReference type="GO" id="GO:0022857">
    <property type="term" value="F:transmembrane transporter activity"/>
    <property type="evidence" value="ECO:0007669"/>
    <property type="project" value="InterPro"/>
</dbReference>
<feature type="transmembrane region" description="Helical" evidence="6">
    <location>
        <begin position="40"/>
        <end position="63"/>
    </location>
</feature>